<name>A0A0H2RKF6_9AGAM</name>
<dbReference type="InterPro" id="IPR002893">
    <property type="entry name" value="Znf_MYND"/>
</dbReference>
<accession>A0A0H2RKF6</accession>
<keyword evidence="7" id="KW-1185">Reference proteome</keyword>
<dbReference type="EMBL" id="KQ085979">
    <property type="protein sequence ID" value="KLO12369.1"/>
    <property type="molecule type" value="Genomic_DNA"/>
</dbReference>
<dbReference type="SUPFAM" id="SSF144232">
    <property type="entry name" value="HIT/MYND zinc finger-like"/>
    <property type="match status" value="1"/>
</dbReference>
<feature type="domain" description="MYND-type" evidence="5">
    <location>
        <begin position="504"/>
        <end position="546"/>
    </location>
</feature>
<dbReference type="InParanoid" id="A0A0H2RKF6"/>
<dbReference type="OrthoDB" id="2998255at2759"/>
<dbReference type="STRING" id="27342.A0A0H2RKF6"/>
<dbReference type="Proteomes" id="UP000053477">
    <property type="component" value="Unassembled WGS sequence"/>
</dbReference>
<evidence type="ECO:0000256" key="4">
    <source>
        <dbReference type="PROSITE-ProRule" id="PRU00134"/>
    </source>
</evidence>
<dbReference type="Pfam" id="PF01753">
    <property type="entry name" value="zf-MYND"/>
    <property type="match status" value="1"/>
</dbReference>
<protein>
    <recommendedName>
        <fullName evidence="5">MYND-type domain-containing protein</fullName>
    </recommendedName>
</protein>
<proteinExistence type="predicted"/>
<sequence>MQSSSGSPLTAERVSFTDVTTAIQTFQANPRSSIRWAKAKSHRHIRAVSLAVQGGVCSASLLPLALDAFAHILESTRGRWATYVGRVAVYACICGLLGMKDDFYCDHPALRRRALSLWPIIWDWIRYISSEEDPVSEALPEDYLEMEEPVICRAYAYFVGRRLSEPDFARVDLATPCAAPEEDLCLLTGIWLRSDSRREFRNTNEVERLEFERSILTAMHASSDLLEKRRLSQGGPFNSLWAIMHETALSLDMTTRDIIKLAARGLKRAMEIEGSSKVKLRLVYSSIQFLHSLSLAKYQRGEQETQIVNQCLIKERLVELTLDSISFTVNLLGPSNTTSEGFTPEEVDEGGRLLLSAFALLTNILTEEHGVSSMRKALRHSPGLIQIMASVSLPSYRFPKLVAFKSIPSLVRSLLNIALMKNIRFVSVLSSLHSAIVKCPGLKGYCEGVRTLMQNSETRGLWAEDEETSTAYCWAHLYNEAEHHYAAFERLSEKRKQDIVPCSNIDCDMKSTRSEFQICAGCESVYYCSPACQKIAWREHAHKVECNRLRVLHKEFLDMTGLSVRDTRYLAYFAQESMRTGFNKALMTFLTSNSPPSPFSPKKPRKTPMEKLYPGLPEEDYTRRFNVALEVNFGLRETVTKGGFHVSHERISFASLSETMASSSPVPLNPDSEPETTFASAFLRSWGIPLSSQRPPQIFPNVKIVPIDKHLPINERTRQETLYACLTVVNHGKGSVGVHMPVLISDPSPLRPPPTFCETTGTTEPMQPYTFPLKVVYHVGRAQHFFYVSGASMTVDEYGGKVCGCCQICGLTEKEDNTPARPVHVHPFCAIHEKLFIQSIGGIGGTR</sequence>
<keyword evidence="3" id="KW-0862">Zinc</keyword>
<gene>
    <name evidence="6" type="ORF">SCHPADRAFT_972337</name>
</gene>
<evidence type="ECO:0000313" key="7">
    <source>
        <dbReference type="Proteomes" id="UP000053477"/>
    </source>
</evidence>
<evidence type="ECO:0000259" key="5">
    <source>
        <dbReference type="PROSITE" id="PS50865"/>
    </source>
</evidence>
<keyword evidence="2 4" id="KW-0863">Zinc-finger</keyword>
<evidence type="ECO:0000256" key="2">
    <source>
        <dbReference type="ARBA" id="ARBA00022771"/>
    </source>
</evidence>
<organism evidence="6 7">
    <name type="scientific">Schizopora paradoxa</name>
    <dbReference type="NCBI Taxonomy" id="27342"/>
    <lineage>
        <taxon>Eukaryota</taxon>
        <taxon>Fungi</taxon>
        <taxon>Dikarya</taxon>
        <taxon>Basidiomycota</taxon>
        <taxon>Agaricomycotina</taxon>
        <taxon>Agaricomycetes</taxon>
        <taxon>Hymenochaetales</taxon>
        <taxon>Schizoporaceae</taxon>
        <taxon>Schizopora</taxon>
    </lineage>
</organism>
<reference evidence="6 7" key="1">
    <citation type="submission" date="2015-04" db="EMBL/GenBank/DDBJ databases">
        <title>Complete genome sequence of Schizopora paradoxa KUC8140, a cosmopolitan wood degrader in East Asia.</title>
        <authorList>
            <consortium name="DOE Joint Genome Institute"/>
            <person name="Min B."/>
            <person name="Park H."/>
            <person name="Jang Y."/>
            <person name="Kim J.-J."/>
            <person name="Kim K.H."/>
            <person name="Pangilinan J."/>
            <person name="Lipzen A."/>
            <person name="Riley R."/>
            <person name="Grigoriev I.V."/>
            <person name="Spatafora J.W."/>
            <person name="Choi I.-G."/>
        </authorList>
    </citation>
    <scope>NUCLEOTIDE SEQUENCE [LARGE SCALE GENOMIC DNA]</scope>
    <source>
        <strain evidence="6 7">KUC8140</strain>
    </source>
</reference>
<dbReference type="GO" id="GO:0008270">
    <property type="term" value="F:zinc ion binding"/>
    <property type="evidence" value="ECO:0007669"/>
    <property type="project" value="UniProtKB-KW"/>
</dbReference>
<evidence type="ECO:0000256" key="3">
    <source>
        <dbReference type="ARBA" id="ARBA00022833"/>
    </source>
</evidence>
<dbReference type="PROSITE" id="PS50865">
    <property type="entry name" value="ZF_MYND_2"/>
    <property type="match status" value="1"/>
</dbReference>
<evidence type="ECO:0000256" key="1">
    <source>
        <dbReference type="ARBA" id="ARBA00022723"/>
    </source>
</evidence>
<dbReference type="AlphaFoldDB" id="A0A0H2RKF6"/>
<evidence type="ECO:0000313" key="6">
    <source>
        <dbReference type="EMBL" id="KLO12369.1"/>
    </source>
</evidence>
<dbReference type="Gene3D" id="6.10.140.2220">
    <property type="match status" value="1"/>
</dbReference>
<keyword evidence="1" id="KW-0479">Metal-binding</keyword>